<accession>A0A0W0VC07</accession>
<keyword evidence="2" id="KW-1185">Reference proteome</keyword>
<dbReference type="AlphaFoldDB" id="A0A0W0VC07"/>
<name>A0A0W0VC07_9GAMM</name>
<dbReference type="OrthoDB" id="5654354at2"/>
<evidence type="ECO:0000313" key="2">
    <source>
        <dbReference type="Proteomes" id="UP000055035"/>
    </source>
</evidence>
<dbReference type="RefSeq" id="WP_126320075.1">
    <property type="nucleotide sequence ID" value="NZ_CAAAIC010000015.1"/>
</dbReference>
<proteinExistence type="predicted"/>
<evidence type="ECO:0000313" key="1">
    <source>
        <dbReference type="EMBL" id="KTD17669.1"/>
    </source>
</evidence>
<dbReference type="STRING" id="456.Ljor_1975"/>
<gene>
    <name evidence="1" type="ORF">Ljor_1975</name>
</gene>
<dbReference type="EMBL" id="LNYJ01000011">
    <property type="protein sequence ID" value="KTD17669.1"/>
    <property type="molecule type" value="Genomic_DNA"/>
</dbReference>
<comment type="caution">
    <text evidence="1">The sequence shown here is derived from an EMBL/GenBank/DDBJ whole genome shotgun (WGS) entry which is preliminary data.</text>
</comment>
<dbReference type="PATRIC" id="fig|456.5.peg.2101"/>
<organism evidence="1 2">
    <name type="scientific">Legionella jordanis</name>
    <dbReference type="NCBI Taxonomy" id="456"/>
    <lineage>
        <taxon>Bacteria</taxon>
        <taxon>Pseudomonadati</taxon>
        <taxon>Pseudomonadota</taxon>
        <taxon>Gammaproteobacteria</taxon>
        <taxon>Legionellales</taxon>
        <taxon>Legionellaceae</taxon>
        <taxon>Legionella</taxon>
    </lineage>
</organism>
<dbReference type="Proteomes" id="UP000055035">
    <property type="component" value="Unassembled WGS sequence"/>
</dbReference>
<reference evidence="1 2" key="1">
    <citation type="submission" date="2015-11" db="EMBL/GenBank/DDBJ databases">
        <title>Genomic analysis of 38 Legionella species identifies large and diverse effector repertoires.</title>
        <authorList>
            <person name="Burstein D."/>
            <person name="Amaro F."/>
            <person name="Zusman T."/>
            <person name="Lifshitz Z."/>
            <person name="Cohen O."/>
            <person name="Gilbert J.A."/>
            <person name="Pupko T."/>
            <person name="Shuman H.A."/>
            <person name="Segal G."/>
        </authorList>
    </citation>
    <scope>NUCLEOTIDE SEQUENCE [LARGE SCALE GENOMIC DNA]</scope>
    <source>
        <strain evidence="1 2">BL-540</strain>
    </source>
</reference>
<protein>
    <submittedName>
        <fullName evidence="1">Uncharacterized protein</fullName>
    </submittedName>
</protein>
<sequence>MSCFFDSKRKPFHPVIVCRVSLQKNQEKRGTAQSSLTRFKQMQEKLAHGQFAHSDLANQLKLIHGKLQTILDFAITKKFKITDISQSVMEKIYLADRETLTSINAVSVKKLQYLKDILIKQLLNYKIAKQTRGLLGKQEASPAYLQFLSKSQDLIIGSKTLSALMASLFLMAKCAVQLGFSKSAFLQLFLNLSTTLATSIKTNLESDATAAAWRLEKTRERLLVKLEDYFSKRALFISSQENQDYVFSSFHPVNKGYFFNKRLQNARIDVANALWMQLQYMSYQGEVIDNPTVLQNALKKAMADNERVYRLYGGVFDKKGKLANLLEECEGELLAIFPELSLRQNAQSHP</sequence>